<comment type="caution">
    <text evidence="1">The sequence shown here is derived from an EMBL/GenBank/DDBJ whole genome shotgun (WGS) entry which is preliminary data.</text>
</comment>
<keyword evidence="2" id="KW-1185">Reference proteome</keyword>
<reference evidence="1 2" key="1">
    <citation type="submission" date="2024-05" db="EMBL/GenBank/DDBJ databases">
        <title>A draft genome resource for the thread blight pathogen Marasmius tenuissimus strain MS-2.</title>
        <authorList>
            <person name="Yulfo-Soto G.E."/>
            <person name="Baruah I.K."/>
            <person name="Amoako-Attah I."/>
            <person name="Bukari Y."/>
            <person name="Meinhardt L.W."/>
            <person name="Bailey B.A."/>
            <person name="Cohen S.P."/>
        </authorList>
    </citation>
    <scope>NUCLEOTIDE SEQUENCE [LARGE SCALE GENOMIC DNA]</scope>
    <source>
        <strain evidence="1 2">MS-2</strain>
    </source>
</reference>
<sequence length="526" mass="59776">MEKLEKYLEGELLGPSMADLEGGPRLRRGIRKLPLEIMATIFTMVCLWEHGKPVKATWGDPGSWFLESRESDCISPIVMRGYYWTNAPGRLAAVCRDWKQWVYNDAALWSQILIGLGAITLKQGLALLEIMHRTKGRKLDIRLIKESPGFGWVWGERRQELIEKLEEAFAERTEVLRCRVGAFYDHGFENVREFKAVKRVTLDYLNHLDVLPTGRYEDQIRRLVQAELVTHLRLGVIFGMRGHTFTNLKDLQLSEPQRKEDFLVVVASCPNLMSLVLAVGDWEESDMEDQISTNPTVLPLLRTLCVCQVGFCGPCRSLFLNHITAPQLSTLGIPASRHPRAEDSLHHFLERLQCSLYALYIPYPITDLADADAQKKSESLARLFTMTPDIETLHVVMEPTPVRCDDGLEVHKAWEKLENSAVLHRLSTLVVRIGQWEQSTLTPAEADTVVDGFLDAVARRIGTGQSEKGSLCSAKLLMALERAWGSSDEWEIGRDREEQCQRLIDLGMDVLEVQRQGSPIWTDWGR</sequence>
<gene>
    <name evidence="1" type="ORF">AAF712_016265</name>
</gene>
<dbReference type="Proteomes" id="UP001437256">
    <property type="component" value="Unassembled WGS sequence"/>
</dbReference>
<evidence type="ECO:0008006" key="3">
    <source>
        <dbReference type="Google" id="ProtNLM"/>
    </source>
</evidence>
<evidence type="ECO:0000313" key="1">
    <source>
        <dbReference type="EMBL" id="KAL0057108.1"/>
    </source>
</evidence>
<accession>A0ABR2Z8J3</accession>
<protein>
    <recommendedName>
        <fullName evidence="3">F-box domain-containing protein</fullName>
    </recommendedName>
</protein>
<proteinExistence type="predicted"/>
<organism evidence="1 2">
    <name type="scientific">Marasmius tenuissimus</name>
    <dbReference type="NCBI Taxonomy" id="585030"/>
    <lineage>
        <taxon>Eukaryota</taxon>
        <taxon>Fungi</taxon>
        <taxon>Dikarya</taxon>
        <taxon>Basidiomycota</taxon>
        <taxon>Agaricomycotina</taxon>
        <taxon>Agaricomycetes</taxon>
        <taxon>Agaricomycetidae</taxon>
        <taxon>Agaricales</taxon>
        <taxon>Marasmiineae</taxon>
        <taxon>Marasmiaceae</taxon>
        <taxon>Marasmius</taxon>
    </lineage>
</organism>
<dbReference type="EMBL" id="JBBXMP010000691">
    <property type="protein sequence ID" value="KAL0057108.1"/>
    <property type="molecule type" value="Genomic_DNA"/>
</dbReference>
<name>A0ABR2Z8J3_9AGAR</name>
<evidence type="ECO:0000313" key="2">
    <source>
        <dbReference type="Proteomes" id="UP001437256"/>
    </source>
</evidence>